<dbReference type="EMBL" id="LFYR01000620">
    <property type="protein sequence ID" value="KMZ72684.1"/>
    <property type="molecule type" value="Genomic_DNA"/>
</dbReference>
<dbReference type="SUPFAM" id="SSF50978">
    <property type="entry name" value="WD40 repeat-like"/>
    <property type="match status" value="1"/>
</dbReference>
<dbReference type="Gene3D" id="2.130.10.10">
    <property type="entry name" value="YVTN repeat-like/Quinoprotein amine dehydrogenase"/>
    <property type="match status" value="1"/>
</dbReference>
<gene>
    <name evidence="6" type="ORF">ZOSMA_15G00210</name>
</gene>
<dbReference type="GO" id="GO:0000159">
    <property type="term" value="C:protein phosphatase type 2A complex"/>
    <property type="evidence" value="ECO:0000318"/>
    <property type="project" value="GO_Central"/>
</dbReference>
<organism evidence="6 7">
    <name type="scientific">Zostera marina</name>
    <name type="common">Eelgrass</name>
    <dbReference type="NCBI Taxonomy" id="29655"/>
    <lineage>
        <taxon>Eukaryota</taxon>
        <taxon>Viridiplantae</taxon>
        <taxon>Streptophyta</taxon>
        <taxon>Embryophyta</taxon>
        <taxon>Tracheophyta</taxon>
        <taxon>Spermatophyta</taxon>
        <taxon>Magnoliopsida</taxon>
        <taxon>Liliopsida</taxon>
        <taxon>Zosteraceae</taxon>
        <taxon>Zostera</taxon>
    </lineage>
</organism>
<dbReference type="AlphaFoldDB" id="A0A0K9PUS6"/>
<dbReference type="InterPro" id="IPR015943">
    <property type="entry name" value="WD40/YVTN_repeat-like_dom_sf"/>
</dbReference>
<dbReference type="Pfam" id="PF00400">
    <property type="entry name" value="WD40"/>
    <property type="match status" value="1"/>
</dbReference>
<evidence type="ECO:0000256" key="2">
    <source>
        <dbReference type="ARBA" id="ARBA00022574"/>
    </source>
</evidence>
<evidence type="ECO:0000256" key="5">
    <source>
        <dbReference type="RuleBase" id="RU331113"/>
    </source>
</evidence>
<dbReference type="InterPro" id="IPR036322">
    <property type="entry name" value="WD40_repeat_dom_sf"/>
</dbReference>
<evidence type="ECO:0000256" key="1">
    <source>
        <dbReference type="ARBA" id="ARBA00008259"/>
    </source>
</evidence>
<accession>A0A0K9PUS6</accession>
<protein>
    <recommendedName>
        <fullName evidence="5">Serine/threonine-protein phosphatase 2A 55 kDa regulatory subunit B</fullName>
    </recommendedName>
</protein>
<evidence type="ECO:0000256" key="4">
    <source>
        <dbReference type="ARBA" id="ARBA00034298"/>
    </source>
</evidence>
<dbReference type="GO" id="GO:0005829">
    <property type="term" value="C:cytosol"/>
    <property type="evidence" value="ECO:0000318"/>
    <property type="project" value="GO_Central"/>
</dbReference>
<dbReference type="GO" id="GO:0019888">
    <property type="term" value="F:protein phosphatase regulator activity"/>
    <property type="evidence" value="ECO:0000318"/>
    <property type="project" value="GO_Central"/>
</dbReference>
<evidence type="ECO:0000313" key="6">
    <source>
        <dbReference type="EMBL" id="KMZ72684.1"/>
    </source>
</evidence>
<comment type="similarity">
    <text evidence="1 5">Belongs to the phosphatase 2A regulatory subunit B family.</text>
</comment>
<dbReference type="OrthoDB" id="6274823at2759"/>
<comment type="function">
    <text evidence="4">The B regulatory subunit may modulate substrate selectivity and catalytic activity, and may also direct the localization of the catalytic enzyme to a particular subcellular compartment.</text>
</comment>
<dbReference type="SMART" id="SM00320">
    <property type="entry name" value="WD40"/>
    <property type="match status" value="6"/>
</dbReference>
<evidence type="ECO:0000256" key="3">
    <source>
        <dbReference type="ARBA" id="ARBA00022737"/>
    </source>
</evidence>
<dbReference type="PRINTS" id="PR00600">
    <property type="entry name" value="PP2APR55"/>
</dbReference>
<comment type="caution">
    <text evidence="6">The sequence shown here is derived from an EMBL/GenBank/DDBJ whole genome shotgun (WGS) entry which is preliminary data.</text>
</comment>
<reference evidence="7" key="1">
    <citation type="journal article" date="2016" name="Nature">
        <title>The genome of the seagrass Zostera marina reveals angiosperm adaptation to the sea.</title>
        <authorList>
            <person name="Olsen J.L."/>
            <person name="Rouze P."/>
            <person name="Verhelst B."/>
            <person name="Lin Y.-C."/>
            <person name="Bayer T."/>
            <person name="Collen J."/>
            <person name="Dattolo E."/>
            <person name="De Paoli E."/>
            <person name="Dittami S."/>
            <person name="Maumus F."/>
            <person name="Michel G."/>
            <person name="Kersting A."/>
            <person name="Lauritano C."/>
            <person name="Lohaus R."/>
            <person name="Toepel M."/>
            <person name="Tonon T."/>
            <person name="Vanneste K."/>
            <person name="Amirebrahimi M."/>
            <person name="Brakel J."/>
            <person name="Bostroem C."/>
            <person name="Chovatia M."/>
            <person name="Grimwood J."/>
            <person name="Jenkins J.W."/>
            <person name="Jueterbock A."/>
            <person name="Mraz A."/>
            <person name="Stam W.T."/>
            <person name="Tice H."/>
            <person name="Bornberg-Bauer E."/>
            <person name="Green P.J."/>
            <person name="Pearson G.A."/>
            <person name="Procaccini G."/>
            <person name="Duarte C.M."/>
            <person name="Schmutz J."/>
            <person name="Reusch T.B.H."/>
            <person name="Van de Peer Y."/>
        </authorList>
    </citation>
    <scope>NUCLEOTIDE SEQUENCE [LARGE SCALE GENOMIC DNA]</scope>
    <source>
        <strain evidence="7">cv. Finnish</strain>
    </source>
</reference>
<keyword evidence="2 5" id="KW-0853">WD repeat</keyword>
<dbReference type="InterPro" id="IPR001680">
    <property type="entry name" value="WD40_rpt"/>
</dbReference>
<keyword evidence="3 5" id="KW-0677">Repeat</keyword>
<dbReference type="STRING" id="29655.A0A0K9PUS6"/>
<name>A0A0K9PUS6_ZOSMR</name>
<dbReference type="InterPro" id="IPR000009">
    <property type="entry name" value="PP2A_PR55"/>
</dbReference>
<sequence>MESKVSGYGRNQKDSGMEWKLSQVFGERASLEKVTDVDVISTIQFDKTGDFLAVGDHGGRLILFERVYAKPPYSREELERSNGAATSVLPRYTYLTEIQSHEPEIDHLYSLEIEEKINKLRWCPTLNNSLFILSTNNRTIKLWKIRNRKVKRVKEMSLNAHVSSENALLSENSFAAGQDGQFVPNSFQIDWIDKKYKLLSTEFREKRAMIINNMKATSRCRRIYTHAHEYNVNSISINSDGETFISADNLRVNLWNLEISSQCFNIIDIKPPNMEDLIEVITTAEFHPTYCNLLAYGSSRGFIRLVDMRTSALCDQSARILHARENPPSSSFFSGIVKSISDIKFGVGGMQVLSRDYMNLKLWDLRMEKSPVLSFKVHEHLRPKLAELYNNDSVFDKFECCLSADEFHFATGSYSNTFKVFSCDAGNSEGIILEASKNPNRRMVNVGQTAHKSRSWINFARSINHRDVEGSNSNFDNEVRFPCDTTSKLTHMAWHPTRNLIACAAANSIYMMGYT</sequence>
<dbReference type="PIRSF" id="PIRSF037309">
    <property type="entry name" value="PP2A_PR55"/>
    <property type="match status" value="1"/>
</dbReference>
<proteinExistence type="inferred from homology"/>
<dbReference type="PANTHER" id="PTHR11871">
    <property type="entry name" value="PROTEIN PHOSPHATASE PP2A REGULATORY SUBUNIT B"/>
    <property type="match status" value="1"/>
</dbReference>
<evidence type="ECO:0000313" key="7">
    <source>
        <dbReference type="Proteomes" id="UP000036987"/>
    </source>
</evidence>
<dbReference type="OMA" id="KINKICW"/>
<keyword evidence="7" id="KW-1185">Reference proteome</keyword>
<dbReference type="Proteomes" id="UP000036987">
    <property type="component" value="Unassembled WGS sequence"/>
</dbReference>